<evidence type="ECO:0000313" key="1">
    <source>
        <dbReference type="EMBL" id="KAE8949850.1"/>
    </source>
</evidence>
<dbReference type="EMBL" id="QXFZ01000013">
    <property type="protein sequence ID" value="KAE9140446.1"/>
    <property type="molecule type" value="Genomic_DNA"/>
</dbReference>
<accession>A0A6A4EZN5</accession>
<dbReference type="EMBL" id="QXGE01000015">
    <property type="protein sequence ID" value="KAE9329767.1"/>
    <property type="molecule type" value="Genomic_DNA"/>
</dbReference>
<evidence type="ECO:0000313" key="6">
    <source>
        <dbReference type="Proteomes" id="UP000429523"/>
    </source>
</evidence>
<organism evidence="5 7">
    <name type="scientific">Phytophthora fragariae</name>
    <dbReference type="NCBI Taxonomy" id="53985"/>
    <lineage>
        <taxon>Eukaryota</taxon>
        <taxon>Sar</taxon>
        <taxon>Stramenopiles</taxon>
        <taxon>Oomycota</taxon>
        <taxon>Peronosporomycetes</taxon>
        <taxon>Peronosporales</taxon>
        <taxon>Peronosporaceae</taxon>
        <taxon>Phytophthora</taxon>
    </lineage>
</organism>
<evidence type="ECO:0000313" key="3">
    <source>
        <dbReference type="EMBL" id="KAE9140446.1"/>
    </source>
</evidence>
<gene>
    <name evidence="5" type="ORF">PF001_g737</name>
    <name evidence="4" type="ORF">PF006_g2648</name>
    <name evidence="3" type="ORF">PF007_g641</name>
    <name evidence="1" type="ORF">PF009_g608</name>
    <name evidence="2" type="ORF">PF010_g707</name>
</gene>
<dbReference type="AlphaFoldDB" id="A0A6A4EZN5"/>
<dbReference type="EMBL" id="QXFX01000015">
    <property type="protein sequence ID" value="KAE9139138.1"/>
    <property type="molecule type" value="Genomic_DNA"/>
</dbReference>
<dbReference type="Proteomes" id="UP000437068">
    <property type="component" value="Unassembled WGS sequence"/>
</dbReference>
<comment type="caution">
    <text evidence="5">The sequence shown here is derived from an EMBL/GenBank/DDBJ whole genome shotgun (WGS) entry which is preliminary data.</text>
</comment>
<evidence type="ECO:0000313" key="8">
    <source>
        <dbReference type="Proteomes" id="UP000440732"/>
    </source>
</evidence>
<dbReference type="Proteomes" id="UP000429523">
    <property type="component" value="Unassembled WGS sequence"/>
</dbReference>
<evidence type="ECO:0000313" key="2">
    <source>
        <dbReference type="EMBL" id="KAE9139138.1"/>
    </source>
</evidence>
<evidence type="ECO:0000313" key="5">
    <source>
        <dbReference type="EMBL" id="KAE9329767.1"/>
    </source>
</evidence>
<dbReference type="Proteomes" id="UP000488956">
    <property type="component" value="Unassembled WGS sequence"/>
</dbReference>
<proteinExistence type="predicted"/>
<evidence type="ECO:0000313" key="4">
    <source>
        <dbReference type="EMBL" id="KAE9153203.1"/>
    </source>
</evidence>
<evidence type="ECO:0000313" key="7">
    <source>
        <dbReference type="Proteomes" id="UP000437068"/>
    </source>
</evidence>
<dbReference type="Proteomes" id="UP000441208">
    <property type="component" value="Unassembled WGS sequence"/>
</dbReference>
<reference evidence="6 7" key="1">
    <citation type="submission" date="2018-08" db="EMBL/GenBank/DDBJ databases">
        <title>Genomic investigation of the strawberry pathogen Phytophthora fragariae indicates pathogenicity is determined by transcriptional variation in three key races.</title>
        <authorList>
            <person name="Adams T.M."/>
            <person name="Armitage A.D."/>
            <person name="Sobczyk M.K."/>
            <person name="Bates H.J."/>
            <person name="Dunwell J.M."/>
            <person name="Nellist C.F."/>
            <person name="Harrison R.J."/>
        </authorList>
    </citation>
    <scope>NUCLEOTIDE SEQUENCE [LARGE SCALE GENOMIC DNA]</scope>
    <source>
        <strain evidence="5 7">A4</strain>
        <strain evidence="4 8">NOV-5</strain>
        <strain evidence="3 9">NOV-71</strain>
        <strain evidence="1 6">NOV-9</strain>
        <strain evidence="2 10">ONT-3</strain>
    </source>
</reference>
<protein>
    <submittedName>
        <fullName evidence="5">Uncharacterized protein</fullName>
    </submittedName>
</protein>
<name>A0A6A4EZN5_9STRA</name>
<dbReference type="EMBL" id="QXGF01000012">
    <property type="protein sequence ID" value="KAE8949850.1"/>
    <property type="molecule type" value="Genomic_DNA"/>
</dbReference>
<dbReference type="EMBL" id="QXGA01000077">
    <property type="protein sequence ID" value="KAE9153203.1"/>
    <property type="molecule type" value="Genomic_DNA"/>
</dbReference>
<evidence type="ECO:0000313" key="9">
    <source>
        <dbReference type="Proteomes" id="UP000441208"/>
    </source>
</evidence>
<sequence length="34" mass="3867">MRARDLKKLKIDDGDLCFFVNVASEKAARQLLSD</sequence>
<evidence type="ECO:0000313" key="10">
    <source>
        <dbReference type="Proteomes" id="UP000488956"/>
    </source>
</evidence>
<dbReference type="Proteomes" id="UP000440732">
    <property type="component" value="Unassembled WGS sequence"/>
</dbReference>